<dbReference type="Proteomes" id="UP001418222">
    <property type="component" value="Unassembled WGS sequence"/>
</dbReference>
<protein>
    <submittedName>
        <fullName evidence="1">Uncharacterized protein</fullName>
    </submittedName>
</protein>
<dbReference type="PANTHER" id="PTHR33116">
    <property type="entry name" value="REVERSE TRANSCRIPTASE ZINC-BINDING DOMAIN-CONTAINING PROTEIN-RELATED-RELATED"/>
    <property type="match status" value="1"/>
</dbReference>
<evidence type="ECO:0000313" key="1">
    <source>
        <dbReference type="EMBL" id="KAK8930502.1"/>
    </source>
</evidence>
<sequence length="103" mass="11138">MSSILGISLTKNLGKYLGVPLIHGRITKATYVEIVEKVASRLTSWKSKHLSLAGGATLMKAVTSAIPTYCMQTVLLPKGVAETIELLNRRFLWGGSDEKTSSC</sequence>
<reference evidence="1 2" key="1">
    <citation type="journal article" date="2022" name="Nat. Plants">
        <title>Genomes of leafy and leafless Platanthera orchids illuminate the evolution of mycoheterotrophy.</title>
        <authorList>
            <person name="Li M.H."/>
            <person name="Liu K.W."/>
            <person name="Li Z."/>
            <person name="Lu H.C."/>
            <person name="Ye Q.L."/>
            <person name="Zhang D."/>
            <person name="Wang J.Y."/>
            <person name="Li Y.F."/>
            <person name="Zhong Z.M."/>
            <person name="Liu X."/>
            <person name="Yu X."/>
            <person name="Liu D.K."/>
            <person name="Tu X.D."/>
            <person name="Liu B."/>
            <person name="Hao Y."/>
            <person name="Liao X.Y."/>
            <person name="Jiang Y.T."/>
            <person name="Sun W.H."/>
            <person name="Chen J."/>
            <person name="Chen Y.Q."/>
            <person name="Ai Y."/>
            <person name="Zhai J.W."/>
            <person name="Wu S.S."/>
            <person name="Zhou Z."/>
            <person name="Hsiao Y.Y."/>
            <person name="Wu W.L."/>
            <person name="Chen Y.Y."/>
            <person name="Lin Y.F."/>
            <person name="Hsu J.L."/>
            <person name="Li C.Y."/>
            <person name="Wang Z.W."/>
            <person name="Zhao X."/>
            <person name="Zhong W.Y."/>
            <person name="Ma X.K."/>
            <person name="Ma L."/>
            <person name="Huang J."/>
            <person name="Chen G.Z."/>
            <person name="Huang M.Z."/>
            <person name="Huang L."/>
            <person name="Peng D.H."/>
            <person name="Luo Y.B."/>
            <person name="Zou S.Q."/>
            <person name="Chen S.P."/>
            <person name="Lan S."/>
            <person name="Tsai W.C."/>
            <person name="Van de Peer Y."/>
            <person name="Liu Z.J."/>
        </authorList>
    </citation>
    <scope>NUCLEOTIDE SEQUENCE [LARGE SCALE GENOMIC DNA]</scope>
    <source>
        <strain evidence="1">Lor287</strain>
    </source>
</reference>
<evidence type="ECO:0000313" key="2">
    <source>
        <dbReference type="Proteomes" id="UP001418222"/>
    </source>
</evidence>
<dbReference type="AlphaFoldDB" id="A0AAP0G064"/>
<keyword evidence="2" id="KW-1185">Reference proteome</keyword>
<dbReference type="EMBL" id="JBBWWQ010000014">
    <property type="protein sequence ID" value="KAK8930502.1"/>
    <property type="molecule type" value="Genomic_DNA"/>
</dbReference>
<dbReference type="PANTHER" id="PTHR33116:SF70">
    <property type="entry name" value="NON-LTR RETROELEMENT REVERSE TRANSCRIPTASE-LIKE PROTEIN"/>
    <property type="match status" value="1"/>
</dbReference>
<name>A0AAP0G064_9ASPA</name>
<accession>A0AAP0G064</accession>
<proteinExistence type="predicted"/>
<gene>
    <name evidence="1" type="ORF">KSP39_PZI016628</name>
</gene>
<organism evidence="1 2">
    <name type="scientific">Platanthera zijinensis</name>
    <dbReference type="NCBI Taxonomy" id="2320716"/>
    <lineage>
        <taxon>Eukaryota</taxon>
        <taxon>Viridiplantae</taxon>
        <taxon>Streptophyta</taxon>
        <taxon>Embryophyta</taxon>
        <taxon>Tracheophyta</taxon>
        <taxon>Spermatophyta</taxon>
        <taxon>Magnoliopsida</taxon>
        <taxon>Liliopsida</taxon>
        <taxon>Asparagales</taxon>
        <taxon>Orchidaceae</taxon>
        <taxon>Orchidoideae</taxon>
        <taxon>Orchideae</taxon>
        <taxon>Orchidinae</taxon>
        <taxon>Platanthera</taxon>
    </lineage>
</organism>
<comment type="caution">
    <text evidence="1">The sequence shown here is derived from an EMBL/GenBank/DDBJ whole genome shotgun (WGS) entry which is preliminary data.</text>
</comment>